<sequence length="580" mass="66062">MGRVRDKVFTVNLHHDGIFICNPKYVYGELKQITNLDFECMSFNDFHDVVSHLVLGTVKRLYYCSIKSELKDGIKELKTDKDVEDFLRVGYENKCTHGSFSGFIDEPQHVDQEPIDDPDAASIDLLYKVKRGVSYPKHDPKISWNEMQPVLVMRNDWRCMLVYCGRNVEAGRQALLESNPGSTCRLDVKDTGCGKSYFKRFYICFKGMKDGWLEGCRRVIGLDGCYLKHTCRGELLIAMGRDANNQMYPIAWAVVRDWLPNSEHGKCTRPIYDNFKKKFNGRDPNSWSRAFFNLSVKCPAFENRICESYHRAIILQRHKPIITMLEDIRVYLMQMVVAMYNIAVNLEDQITPTVRKKLEYLKREQRHWTVFLSAYQLLEVRCGDSAFRVNLGRTRQAVFGTHASAKGRGRGFRGGRGSRGGRNSFGIGARDGSANRGQQLIDEDDIRQNLEPEYMQDLLDAEEDKMTGDESMYVDTYNRKNSLINFNAFTQESVINDPSHPTQSTEVQVCDADVAASAQDIHKGDANVAASAQGKNKGKAIQEGSNSKSAAKPVRKSKRLRQEEPQLFKICCKTCTVCSL</sequence>
<dbReference type="EMBL" id="BKCJ010008017">
    <property type="protein sequence ID" value="GEU80136.1"/>
    <property type="molecule type" value="Genomic_DNA"/>
</dbReference>
<evidence type="ECO:0000313" key="3">
    <source>
        <dbReference type="EMBL" id="GEU80136.1"/>
    </source>
</evidence>
<organism evidence="3">
    <name type="scientific">Tanacetum cinerariifolium</name>
    <name type="common">Dalmatian daisy</name>
    <name type="synonym">Chrysanthemum cinerariifolium</name>
    <dbReference type="NCBI Taxonomy" id="118510"/>
    <lineage>
        <taxon>Eukaryota</taxon>
        <taxon>Viridiplantae</taxon>
        <taxon>Streptophyta</taxon>
        <taxon>Embryophyta</taxon>
        <taxon>Tracheophyta</taxon>
        <taxon>Spermatophyta</taxon>
        <taxon>Magnoliopsida</taxon>
        <taxon>eudicotyledons</taxon>
        <taxon>Gunneridae</taxon>
        <taxon>Pentapetalae</taxon>
        <taxon>asterids</taxon>
        <taxon>campanulids</taxon>
        <taxon>Asterales</taxon>
        <taxon>Asteraceae</taxon>
        <taxon>Asteroideae</taxon>
        <taxon>Anthemideae</taxon>
        <taxon>Anthemidinae</taxon>
        <taxon>Tanacetum</taxon>
    </lineage>
</organism>
<proteinExistence type="predicted"/>
<accession>A0A6L2N1P7</accession>
<reference evidence="3" key="1">
    <citation type="journal article" date="2019" name="Sci. Rep.">
        <title>Draft genome of Tanacetum cinerariifolium, the natural source of mosquito coil.</title>
        <authorList>
            <person name="Yamashiro T."/>
            <person name="Shiraishi A."/>
            <person name="Satake H."/>
            <person name="Nakayama K."/>
        </authorList>
    </citation>
    <scope>NUCLEOTIDE SEQUENCE</scope>
</reference>
<feature type="domain" description="PB1-like" evidence="2">
    <location>
        <begin position="7"/>
        <end position="95"/>
    </location>
</feature>
<protein>
    <recommendedName>
        <fullName evidence="2">PB1-like domain-containing protein</fullName>
    </recommendedName>
</protein>
<dbReference type="PANTHER" id="PTHR31973">
    <property type="entry name" value="POLYPROTEIN, PUTATIVE-RELATED"/>
    <property type="match status" value="1"/>
</dbReference>
<dbReference type="AlphaFoldDB" id="A0A6L2N1P7"/>
<evidence type="ECO:0000259" key="2">
    <source>
        <dbReference type="Pfam" id="PF26130"/>
    </source>
</evidence>
<comment type="caution">
    <text evidence="3">The sequence shown here is derived from an EMBL/GenBank/DDBJ whole genome shotgun (WGS) entry which is preliminary data.</text>
</comment>
<gene>
    <name evidence="3" type="ORF">Tci_052114</name>
</gene>
<dbReference type="InterPro" id="IPR058594">
    <property type="entry name" value="PB1-like_dom_pln"/>
</dbReference>
<dbReference type="PANTHER" id="PTHR31973:SF189">
    <property type="entry name" value="TRANSPOSASE, MUDR, PLANT, MULE TRANSPOSASE DOMAIN PROTEIN-RELATED"/>
    <property type="match status" value="1"/>
</dbReference>
<name>A0A6L2N1P7_TANCI</name>
<feature type="region of interest" description="Disordered" evidence="1">
    <location>
        <begin position="528"/>
        <end position="560"/>
    </location>
</feature>
<dbReference type="Pfam" id="PF26130">
    <property type="entry name" value="PB1-like"/>
    <property type="match status" value="1"/>
</dbReference>
<feature type="region of interest" description="Disordered" evidence="1">
    <location>
        <begin position="406"/>
        <end position="434"/>
    </location>
</feature>
<evidence type="ECO:0000256" key="1">
    <source>
        <dbReference type="SAM" id="MobiDB-lite"/>
    </source>
</evidence>